<proteinExistence type="predicted"/>
<sequence>MSALGFMQTNKGSSGGGGRQAPAWPSGGGCGGWWRLVERQRLRRAAAAGRAAVGGRVAAAVEGSGGQIGHFIIYLHRKMTWHAHMVIFDEPRTVYVHMIKSKGLLGQFESRLLLPAAARLLPPPLPPTSRLLPPAAAAATSSRGARRPHRCHRRRILIVVAAAAELVSSLVARLVGNLCVNAAVTLMEVIEAIITTLDQVSTDGLKPSTLTGSAPGQRLVVTDDLSHL</sequence>
<feature type="region of interest" description="Disordered" evidence="1">
    <location>
        <begin position="1"/>
        <end position="24"/>
    </location>
</feature>
<dbReference type="Proteomes" id="UP000817658">
    <property type="component" value="Chromosome 1"/>
</dbReference>
<name>Q7F0T8_ORYSJ</name>
<dbReference type="EMBL" id="AP004253">
    <property type="protein sequence ID" value="BAC00690.1"/>
    <property type="molecule type" value="Genomic_DNA"/>
</dbReference>
<reference evidence="2" key="1">
    <citation type="journal article" date="2002" name="Nature">
        <title>The genome sequence and structure of rice chromosome 1.</title>
        <authorList>
            <person name="Sasaki T."/>
            <person name="Matsumoto T."/>
            <person name="Yamamoto K."/>
            <person name="Sakata K."/>
            <person name="Baba T."/>
            <person name="Katayose Y."/>
            <person name="Wu J."/>
            <person name="Niimura Y."/>
            <person name="Cheng Z."/>
            <person name="Nagamura Y."/>
            <person name="Antonio B.A."/>
            <person name="Kanamori H."/>
            <person name="Hosokawa S."/>
            <person name="Masukawa M."/>
            <person name="Arikawa K."/>
            <person name="Chiden Y."/>
            <person name="Hayashi M."/>
            <person name="Okamoto M."/>
            <person name="Ando T."/>
            <person name="Aoki H."/>
            <person name="Arita K."/>
            <person name="Hamada M."/>
            <person name="Harada C."/>
            <person name="Hijishita S."/>
            <person name="Honda M."/>
            <person name="Ichikawa Y."/>
            <person name="Idonuma A."/>
            <person name="Iijima M."/>
            <person name="Ikeda M."/>
            <person name="Ikeno M."/>
            <person name="Itoh S."/>
            <person name="Itoh T."/>
            <person name="Itoh Y."/>
            <person name="Itoh Y."/>
            <person name="Iwabuchi A."/>
            <person name="Kamiya K."/>
            <person name="Karasawa W."/>
            <person name="Katagiri S."/>
            <person name="Kikuta A."/>
            <person name="Kobayashi N."/>
            <person name="Kono I."/>
            <person name="Machita K."/>
            <person name="Maehara T."/>
            <person name="Mizuno H."/>
            <person name="Mizubayashi T."/>
            <person name="Mukai Y."/>
            <person name="Nagasaki H."/>
            <person name="Nakashima M."/>
            <person name="Nakama Y."/>
            <person name="Nakamichi Y."/>
            <person name="Nakamura M."/>
            <person name="Namiki N."/>
            <person name="Negishi M."/>
            <person name="Ohta I."/>
            <person name="Ono N."/>
            <person name="Saji S."/>
            <person name="Sakai K."/>
            <person name="Shibata M."/>
            <person name="Shimokawa T."/>
            <person name="Shomura A."/>
            <person name="Song J."/>
            <person name="Takazaki Y."/>
            <person name="Terasawa K."/>
            <person name="Tsuji K."/>
            <person name="Waki K."/>
            <person name="Yamagata H."/>
            <person name="Yamane H."/>
            <person name="Yoshiki S."/>
            <person name="Yoshihara R."/>
            <person name="Yukawa K."/>
            <person name="Zhong H."/>
            <person name="Iwama H."/>
            <person name="Endo T."/>
            <person name="Ito H."/>
            <person name="Hahn J.H."/>
            <person name="Kim H.I."/>
            <person name="Eun M.Y."/>
            <person name="Yano M."/>
            <person name="Jiang J."/>
            <person name="Gojobori T."/>
        </authorList>
    </citation>
    <scope>NUCLEOTIDE SEQUENCE</scope>
</reference>
<protein>
    <submittedName>
        <fullName evidence="2">OJ1116_C07.7 protein</fullName>
    </submittedName>
</protein>
<accession>Q7F0T8</accession>
<evidence type="ECO:0000313" key="2">
    <source>
        <dbReference type="EMBL" id="BAC00690.1"/>
    </source>
</evidence>
<evidence type="ECO:0000256" key="1">
    <source>
        <dbReference type="SAM" id="MobiDB-lite"/>
    </source>
</evidence>
<organism evidence="2">
    <name type="scientific">Oryza sativa subsp. japonica</name>
    <name type="common">Rice</name>
    <dbReference type="NCBI Taxonomy" id="39947"/>
    <lineage>
        <taxon>Eukaryota</taxon>
        <taxon>Viridiplantae</taxon>
        <taxon>Streptophyta</taxon>
        <taxon>Embryophyta</taxon>
        <taxon>Tracheophyta</taxon>
        <taxon>Spermatophyta</taxon>
        <taxon>Magnoliopsida</taxon>
        <taxon>Liliopsida</taxon>
        <taxon>Poales</taxon>
        <taxon>Poaceae</taxon>
        <taxon>BOP clade</taxon>
        <taxon>Oryzoideae</taxon>
        <taxon>Oryzeae</taxon>
        <taxon>Oryzinae</taxon>
        <taxon>Oryza</taxon>
        <taxon>Oryza sativa</taxon>
    </lineage>
</organism>
<dbReference type="AlphaFoldDB" id="Q7F0T8"/>
<gene>
    <name evidence="2" type="primary">OJ1116_C07.7</name>
</gene>